<comment type="subcellular location">
    <subcellularLocation>
        <location evidence="1">Membrane</location>
        <topology evidence="1">Multi-pass membrane protein</topology>
    </subcellularLocation>
</comment>
<dbReference type="Proteomes" id="UP000326678">
    <property type="component" value="Chromosome Gxm1"/>
</dbReference>
<dbReference type="CDD" id="cd16914">
    <property type="entry name" value="EcfT"/>
    <property type="match status" value="1"/>
</dbReference>
<sequence>MSLIAAQGESYELKSKLLTVQTRLIASLLLTLVQTRLIASLLLTPNFKMDLLRSLPLGLYLEQPQTWLHKIDPRVKFAWLMSFLTSYVLANNFWRVLLVVLLILATLIARIPRRVWQQQMGWLLMLSFFVLAIGAISPDAMGVDYQQRLPANEQILTQPPNSKNIVQEPASNSKYSYVLFHKGPVKVTRRSLDLAVRLSTIIFTVIYSTNLYLLTTAPEEITSGIESLMQPLRRFKLPVTEIALTLTLSLRFIPLVLEEVQNLFRSVMTRAINWKKLGLKGGFKVWMTVAERLLENLLLRADQMANAMMVRGFTSPNEHRVQWHDLRFKGRDWLAIATLILFWGIRLAIGTQV</sequence>
<evidence type="ECO:0000256" key="1">
    <source>
        <dbReference type="ARBA" id="ARBA00004141"/>
    </source>
</evidence>
<keyword evidence="3 5" id="KW-1133">Transmembrane helix</keyword>
<feature type="transmembrane region" description="Helical" evidence="5">
    <location>
        <begin position="121"/>
        <end position="138"/>
    </location>
</feature>
<feature type="transmembrane region" description="Helical" evidence="5">
    <location>
        <begin position="194"/>
        <end position="214"/>
    </location>
</feature>
<dbReference type="Pfam" id="PF02361">
    <property type="entry name" value="CbiQ"/>
    <property type="match status" value="1"/>
</dbReference>
<feature type="transmembrane region" description="Helical" evidence="5">
    <location>
        <begin position="92"/>
        <end position="109"/>
    </location>
</feature>
<dbReference type="InterPro" id="IPR003339">
    <property type="entry name" value="ABC/ECF_trnsptr_transmembrane"/>
</dbReference>
<evidence type="ECO:0000256" key="5">
    <source>
        <dbReference type="SAM" id="Phobius"/>
    </source>
</evidence>
<dbReference type="PANTHER" id="PTHR33514">
    <property type="entry name" value="PROTEIN ABCI12, CHLOROPLASTIC"/>
    <property type="match status" value="1"/>
</dbReference>
<reference evidence="6 7" key="1">
    <citation type="submission" date="2019-10" db="EMBL/GenBank/DDBJ databases">
        <title>Genomic and transcriptomic insights into the perfect genentic adaptation of a filamentous nitrogen-fixing cyanobacterium to rice fields.</title>
        <authorList>
            <person name="Chen Z."/>
        </authorList>
    </citation>
    <scope>NUCLEOTIDE SEQUENCE [LARGE SCALE GENOMIC DNA]</scope>
    <source>
        <strain evidence="6">CCNUC1</strain>
    </source>
</reference>
<name>A0A5P8W1E3_9NOSO</name>
<evidence type="ECO:0000313" key="6">
    <source>
        <dbReference type="EMBL" id="QFS46513.1"/>
    </source>
</evidence>
<organism evidence="6 7">
    <name type="scientific">Nostoc sphaeroides CCNUC1</name>
    <dbReference type="NCBI Taxonomy" id="2653204"/>
    <lineage>
        <taxon>Bacteria</taxon>
        <taxon>Bacillati</taxon>
        <taxon>Cyanobacteriota</taxon>
        <taxon>Cyanophyceae</taxon>
        <taxon>Nostocales</taxon>
        <taxon>Nostocaceae</taxon>
        <taxon>Nostoc</taxon>
    </lineage>
</organism>
<evidence type="ECO:0000256" key="3">
    <source>
        <dbReference type="ARBA" id="ARBA00022989"/>
    </source>
</evidence>
<dbReference type="GO" id="GO:0005886">
    <property type="term" value="C:plasma membrane"/>
    <property type="evidence" value="ECO:0007669"/>
    <property type="project" value="TreeGrafter"/>
</dbReference>
<evidence type="ECO:0000313" key="7">
    <source>
        <dbReference type="Proteomes" id="UP000326678"/>
    </source>
</evidence>
<dbReference type="EMBL" id="CP045226">
    <property type="protein sequence ID" value="QFS46513.1"/>
    <property type="molecule type" value="Genomic_DNA"/>
</dbReference>
<evidence type="ECO:0000256" key="4">
    <source>
        <dbReference type="ARBA" id="ARBA00023136"/>
    </source>
</evidence>
<dbReference type="KEGG" id="nsh:GXM_03994"/>
<dbReference type="PANTHER" id="PTHR33514:SF13">
    <property type="entry name" value="PROTEIN ABCI12, CHLOROPLASTIC"/>
    <property type="match status" value="1"/>
</dbReference>
<keyword evidence="2 5" id="KW-0812">Transmembrane</keyword>
<feature type="transmembrane region" description="Helical" evidence="5">
    <location>
        <begin position="333"/>
        <end position="349"/>
    </location>
</feature>
<proteinExistence type="predicted"/>
<feature type="transmembrane region" description="Helical" evidence="5">
    <location>
        <begin position="24"/>
        <end position="43"/>
    </location>
</feature>
<protein>
    <submittedName>
        <fullName evidence="6">EcfT, energy-coupling factor transport system permease protein</fullName>
    </submittedName>
</protein>
<keyword evidence="4 5" id="KW-0472">Membrane</keyword>
<accession>A0A5P8W1E3</accession>
<evidence type="ECO:0000256" key="2">
    <source>
        <dbReference type="ARBA" id="ARBA00022692"/>
    </source>
</evidence>
<dbReference type="AlphaFoldDB" id="A0A5P8W1E3"/>
<keyword evidence="7" id="KW-1185">Reference proteome</keyword>
<gene>
    <name evidence="6" type="ORF">GXM_03994</name>
</gene>